<proteinExistence type="predicted"/>
<feature type="compositionally biased region" description="Basic and acidic residues" evidence="1">
    <location>
        <begin position="20"/>
        <end position="48"/>
    </location>
</feature>
<dbReference type="EMBL" id="RBIL01000001">
    <property type="protein sequence ID" value="RKQ91843.1"/>
    <property type="molecule type" value="Genomic_DNA"/>
</dbReference>
<sequence>MPEEQPPKKPGLRAKRRERKRLEQERTGDTPEKREEPSHGVYDARDATIRAGLGGMMGGGGG</sequence>
<feature type="region of interest" description="Disordered" evidence="1">
    <location>
        <begin position="1"/>
        <end position="62"/>
    </location>
</feature>
<evidence type="ECO:0000256" key="1">
    <source>
        <dbReference type="SAM" id="MobiDB-lite"/>
    </source>
</evidence>
<reference evidence="2 3" key="1">
    <citation type="submission" date="2018-10" db="EMBL/GenBank/DDBJ databases">
        <title>Genomic Encyclopedia of Archaeal and Bacterial Type Strains, Phase II (KMG-II): from individual species to whole genera.</title>
        <authorList>
            <person name="Goeker M."/>
        </authorList>
    </citation>
    <scope>NUCLEOTIDE SEQUENCE [LARGE SCALE GENOMIC DNA]</scope>
    <source>
        <strain evidence="2 3">DSM 14954</strain>
    </source>
</reference>
<keyword evidence="3" id="KW-1185">Reference proteome</keyword>
<protein>
    <submittedName>
        <fullName evidence="2">Uncharacterized protein</fullName>
    </submittedName>
</protein>
<organism evidence="2 3">
    <name type="scientific">Solirubrobacter pauli</name>
    <dbReference type="NCBI Taxonomy" id="166793"/>
    <lineage>
        <taxon>Bacteria</taxon>
        <taxon>Bacillati</taxon>
        <taxon>Actinomycetota</taxon>
        <taxon>Thermoleophilia</taxon>
        <taxon>Solirubrobacterales</taxon>
        <taxon>Solirubrobacteraceae</taxon>
        <taxon>Solirubrobacter</taxon>
    </lineage>
</organism>
<dbReference type="AlphaFoldDB" id="A0A660LDA4"/>
<evidence type="ECO:0000313" key="3">
    <source>
        <dbReference type="Proteomes" id="UP000278962"/>
    </source>
</evidence>
<dbReference type="RefSeq" id="WP_121249601.1">
    <property type="nucleotide sequence ID" value="NZ_RBIL01000001.1"/>
</dbReference>
<name>A0A660LDA4_9ACTN</name>
<accession>A0A660LDA4</accession>
<dbReference type="Proteomes" id="UP000278962">
    <property type="component" value="Unassembled WGS sequence"/>
</dbReference>
<feature type="compositionally biased region" description="Gly residues" evidence="1">
    <location>
        <begin position="52"/>
        <end position="62"/>
    </location>
</feature>
<gene>
    <name evidence="2" type="ORF">C8N24_1675</name>
</gene>
<feature type="compositionally biased region" description="Basic residues" evidence="1">
    <location>
        <begin position="10"/>
        <end position="19"/>
    </location>
</feature>
<comment type="caution">
    <text evidence="2">The sequence shown here is derived from an EMBL/GenBank/DDBJ whole genome shotgun (WGS) entry which is preliminary data.</text>
</comment>
<evidence type="ECO:0000313" key="2">
    <source>
        <dbReference type="EMBL" id="RKQ91843.1"/>
    </source>
</evidence>